<accession>A0A4R8SYR9</accession>
<reference evidence="5 6" key="1">
    <citation type="journal article" date="2019" name="Sci. Rep.">
        <title>Extended insight into the Mycobacterium chelonae-abscessus complex through whole genome sequencing of Mycobacterium salmoniphilum outbreak and Mycobacterium salmoniphilum-like strains.</title>
        <authorList>
            <person name="Behra P.R.K."/>
            <person name="Das S."/>
            <person name="Pettersson B.M.F."/>
            <person name="Shirreff L."/>
            <person name="DuCote T."/>
            <person name="Jacobsson K.G."/>
            <person name="Ennis D.G."/>
            <person name="Kirsebom L.A."/>
        </authorList>
    </citation>
    <scope>NUCLEOTIDE SEQUENCE [LARGE SCALE GENOMIC DNA]</scope>
    <source>
        <strain evidence="5 6">CCUG 60884</strain>
    </source>
</reference>
<protein>
    <submittedName>
        <fullName evidence="5">HTH-type transcriptional regulator VirS</fullName>
    </submittedName>
</protein>
<sequence length="353" mass="38836">MPYLLVLTMRDKYLTVGDMSVIRGSALTNYRQLVAELGGDGSKLLAAAGVSPADAGSYERFVSLPNSLRALEDTAVALNAADFGRRLARRQGIEILGPVGLAARTAATVADAFSILEKFMGAYCPVISARIIDDPVDSMLCRFEFEFLLTPAPPQAQAIELSLGVALRVLHHFLGGSYRPVSVHLPHQALTAASTYQRYFGCRPYFREPVGGFVLRTTDMQKSLPKDHLTHQTAVDYLTGTLVSRTPDSSRLVRILIRQLLPTGAIGLGDIALHLGVHPKALQRRLSAEGTTFAELVDHIRREAAERLLSDTELNLDHVSRQLGYAEQSVFTRSCKRWFGTTPSAYRLSRRDR</sequence>
<dbReference type="InterPro" id="IPR009057">
    <property type="entry name" value="Homeodomain-like_sf"/>
</dbReference>
<evidence type="ECO:0000259" key="4">
    <source>
        <dbReference type="PROSITE" id="PS01124"/>
    </source>
</evidence>
<dbReference type="Proteomes" id="UP000294604">
    <property type="component" value="Unassembled WGS sequence"/>
</dbReference>
<gene>
    <name evidence="5" type="primary">virS_1</name>
    <name evidence="5" type="ORF">CCUG60884_01003</name>
</gene>
<keyword evidence="2" id="KW-0238">DNA-binding</keyword>
<dbReference type="PROSITE" id="PS01124">
    <property type="entry name" value="HTH_ARAC_FAMILY_2"/>
    <property type="match status" value="1"/>
</dbReference>
<keyword evidence="3" id="KW-0804">Transcription</keyword>
<evidence type="ECO:0000256" key="1">
    <source>
        <dbReference type="ARBA" id="ARBA00023015"/>
    </source>
</evidence>
<dbReference type="GO" id="GO:0003700">
    <property type="term" value="F:DNA-binding transcription factor activity"/>
    <property type="evidence" value="ECO:0007669"/>
    <property type="project" value="InterPro"/>
</dbReference>
<dbReference type="SMART" id="SM00342">
    <property type="entry name" value="HTH_ARAC"/>
    <property type="match status" value="1"/>
</dbReference>
<dbReference type="PANTHER" id="PTHR47894:SF4">
    <property type="entry name" value="HTH-TYPE TRANSCRIPTIONAL REGULATOR GADX"/>
    <property type="match status" value="1"/>
</dbReference>
<evidence type="ECO:0000313" key="6">
    <source>
        <dbReference type="Proteomes" id="UP000294604"/>
    </source>
</evidence>
<dbReference type="GO" id="GO:0000976">
    <property type="term" value="F:transcription cis-regulatory region binding"/>
    <property type="evidence" value="ECO:0007669"/>
    <property type="project" value="TreeGrafter"/>
</dbReference>
<feature type="domain" description="HTH araC/xylS-type" evidence="4">
    <location>
        <begin position="250"/>
        <end position="349"/>
    </location>
</feature>
<dbReference type="SUPFAM" id="SSF46689">
    <property type="entry name" value="Homeodomain-like"/>
    <property type="match status" value="1"/>
</dbReference>
<dbReference type="Gene3D" id="1.10.10.60">
    <property type="entry name" value="Homeodomain-like"/>
    <property type="match status" value="1"/>
</dbReference>
<dbReference type="InterPro" id="IPR018060">
    <property type="entry name" value="HTH_AraC"/>
</dbReference>
<organism evidence="5 6">
    <name type="scientific">Mycobacteroides salmoniphilum</name>
    <dbReference type="NCBI Taxonomy" id="404941"/>
    <lineage>
        <taxon>Bacteria</taxon>
        <taxon>Bacillati</taxon>
        <taxon>Actinomycetota</taxon>
        <taxon>Actinomycetes</taxon>
        <taxon>Mycobacteriales</taxon>
        <taxon>Mycobacteriaceae</taxon>
        <taxon>Mycobacteroides</taxon>
    </lineage>
</organism>
<evidence type="ECO:0000313" key="5">
    <source>
        <dbReference type="EMBL" id="TEA08518.1"/>
    </source>
</evidence>
<evidence type="ECO:0000256" key="2">
    <source>
        <dbReference type="ARBA" id="ARBA00023125"/>
    </source>
</evidence>
<comment type="caution">
    <text evidence="5">The sequence shown here is derived from an EMBL/GenBank/DDBJ whole genome shotgun (WGS) entry which is preliminary data.</text>
</comment>
<dbReference type="Pfam" id="PF12833">
    <property type="entry name" value="HTH_18"/>
    <property type="match status" value="1"/>
</dbReference>
<dbReference type="AlphaFoldDB" id="A0A4R8SYR9"/>
<dbReference type="PANTHER" id="PTHR47894">
    <property type="entry name" value="HTH-TYPE TRANSCRIPTIONAL REGULATOR GADX"/>
    <property type="match status" value="1"/>
</dbReference>
<dbReference type="Pfam" id="PF12625">
    <property type="entry name" value="Arabinose_bd"/>
    <property type="match status" value="1"/>
</dbReference>
<proteinExistence type="predicted"/>
<dbReference type="GO" id="GO:0005829">
    <property type="term" value="C:cytosol"/>
    <property type="evidence" value="ECO:0007669"/>
    <property type="project" value="TreeGrafter"/>
</dbReference>
<evidence type="ECO:0000256" key="3">
    <source>
        <dbReference type="ARBA" id="ARBA00023163"/>
    </source>
</evidence>
<name>A0A4R8SYR9_9MYCO</name>
<dbReference type="InterPro" id="IPR032687">
    <property type="entry name" value="AraC-type_N"/>
</dbReference>
<dbReference type="STRING" id="404941.GCA_002013645_00295"/>
<keyword evidence="1" id="KW-0805">Transcription regulation</keyword>
<dbReference type="EMBL" id="PECL01000006">
    <property type="protein sequence ID" value="TEA08518.1"/>
    <property type="molecule type" value="Genomic_DNA"/>
</dbReference>